<evidence type="ECO:0000313" key="10">
    <source>
        <dbReference type="EMBL" id="KAG7392333.1"/>
    </source>
</evidence>
<feature type="transmembrane region" description="Helical" evidence="8">
    <location>
        <begin position="665"/>
        <end position="684"/>
    </location>
</feature>
<dbReference type="PROSITE" id="PS00888">
    <property type="entry name" value="CNMP_BINDING_1"/>
    <property type="match status" value="1"/>
</dbReference>
<dbReference type="Pfam" id="PF00027">
    <property type="entry name" value="cNMP_binding"/>
    <property type="match status" value="4"/>
</dbReference>
<evidence type="ECO:0000256" key="4">
    <source>
        <dbReference type="ARBA" id="ARBA00022989"/>
    </source>
</evidence>
<dbReference type="EMBL" id="JAGDFM010000011">
    <property type="protein sequence ID" value="KAG7392333.1"/>
    <property type="molecule type" value="Genomic_DNA"/>
</dbReference>
<feature type="region of interest" description="Disordered" evidence="7">
    <location>
        <begin position="1686"/>
        <end position="1710"/>
    </location>
</feature>
<feature type="transmembrane region" description="Helical" evidence="8">
    <location>
        <begin position="775"/>
        <end position="795"/>
    </location>
</feature>
<feature type="transmembrane region" description="Helical" evidence="8">
    <location>
        <begin position="633"/>
        <end position="653"/>
    </location>
</feature>
<feature type="transmembrane region" description="Helical" evidence="8">
    <location>
        <begin position="890"/>
        <end position="910"/>
    </location>
</feature>
<protein>
    <recommendedName>
        <fullName evidence="9">Cyclic nucleotide-binding domain-containing protein</fullName>
    </recommendedName>
</protein>
<feature type="transmembrane region" description="Helical" evidence="8">
    <location>
        <begin position="1362"/>
        <end position="1385"/>
    </location>
</feature>
<reference evidence="10" key="1">
    <citation type="submission" date="2021-02" db="EMBL/GenBank/DDBJ databases">
        <authorList>
            <person name="Palmer J.M."/>
        </authorList>
    </citation>
    <scope>NUCLEOTIDE SEQUENCE</scope>
    <source>
        <strain evidence="10">SCRP734</strain>
    </source>
</reference>
<dbReference type="GO" id="GO:0044877">
    <property type="term" value="F:protein-containing complex binding"/>
    <property type="evidence" value="ECO:0007669"/>
    <property type="project" value="TreeGrafter"/>
</dbReference>
<keyword evidence="11" id="KW-1185">Reference proteome</keyword>
<keyword evidence="6 8" id="KW-0472">Membrane</keyword>
<keyword evidence="5" id="KW-0406">Ion transport</keyword>
<feature type="compositionally biased region" description="Low complexity" evidence="7">
    <location>
        <begin position="1959"/>
        <end position="1970"/>
    </location>
</feature>
<feature type="domain" description="Cyclic nucleotide-binding" evidence="9">
    <location>
        <begin position="449"/>
        <end position="547"/>
    </location>
</feature>
<dbReference type="InterPro" id="IPR000595">
    <property type="entry name" value="cNMP-bd_dom"/>
</dbReference>
<evidence type="ECO:0000256" key="3">
    <source>
        <dbReference type="ARBA" id="ARBA00022692"/>
    </source>
</evidence>
<dbReference type="SMART" id="SM00100">
    <property type="entry name" value="cNMP"/>
    <property type="match status" value="4"/>
</dbReference>
<dbReference type="PANTHER" id="PTHR45638">
    <property type="entry name" value="CYCLIC NUCLEOTIDE-GATED CATION CHANNEL SUBUNIT A"/>
    <property type="match status" value="1"/>
</dbReference>
<feature type="domain" description="Cyclic nucleotide-binding" evidence="9">
    <location>
        <begin position="2504"/>
        <end position="2611"/>
    </location>
</feature>
<feature type="transmembrane region" description="Helical" evidence="8">
    <location>
        <begin position="1323"/>
        <end position="1342"/>
    </location>
</feature>
<feature type="domain" description="Cyclic nucleotide-binding" evidence="9">
    <location>
        <begin position="1502"/>
        <end position="1620"/>
    </location>
</feature>
<feature type="transmembrane region" description="Helical" evidence="8">
    <location>
        <begin position="866"/>
        <end position="884"/>
    </location>
</feature>
<sequence length="2779" mass="314339">MTQKVYAGPRDSSVLATAGPPPVTRSPPHRPVYRRAWRLFYRKALQPVERTYKKLSWTTRQTVRCCISLCAVLYVFLTVPFRLAFHYDQEGTTPRRHWTQELSVYAALDAVADLIGLVEFVRFCQLQRQVFASFDARSKSVHPRSDSRFQSKKVLVRTSSFKAMRRGQTKWTLASIAQAQGSALSQRHFARARKVELLLEVLALVPVEIVPYATGAYNALHLVRLTKLCRLYRLRACLERIASIYSDRVWIQQLSSTGIDSLVRNVALCAGLCHYVACGYMLIAHAECGVSLEACSEDVETSWAVRDRLFGASTSRKYARTLYWASRTMVLLGYDDVTPVSDAETVYAVAVTLMGALFGSSLLATFLFIFRFRNARYAAFATHVDNAREYMKSQSIPRALRRQVIAYFSYSWNTHHSLDSEEALHLMPRHLQAKVIFTLKASRIKQVCFLVKESVEFINLLAASLVRRVYSPADQIIEPKFNAQMFFVIRGRVVLSAFDGSNSKECHTGDFFADACLLFPEKFEEKAVAVTFCELYVLAKAKFDEALSDFYREAEPDVRARMSETLEKYSIQLRKTKKLLGMRNRSGSNGKNSHGGSSRSITADDTHSRVTRHSVGWRLPGSFFRVHWDTARLLAILYVAFEVPYFSVFVSMTENQHVFVEQPEFGSRYAATLLVEVFFGVNLILRSRFLAHLDPIVMLAVEDPGLIFAAYKANGFYLDLIAWLPVGIVLESIASASGQRYSAVSRMLRLLRLREVPALLWSVCDYYSVSSKAHLVISLLLGVTFMLHVVGCVWFEMAWLTEDAIPKHTAKQVLWELTRPECLRQATLFQNCSWVTFDCYAHIGDVFPAESSTSAYQSSFAYMRSVYWAIVTLTGVGYGDIVAYSTVESLFAALWIFVGGIINFGVVGAMSSTISNAMAPHHHHMEKLNTLNSVLERMDISEKLSAEIRRFYHHEFTGRKQAYESQLLSNLPDQLCYEISSLLHSDAVKSVALFDSASIEFLKEVTGKFRNRTYQNGDTICLEGDVCREFMVLLHGSKVNVFFRSRKVPIRALHEGECYGVNAFLLRQAYPATLIAASLVHASVMTREQFDVIQRKFDDDLHDMKEEAQTLWSEQQKNMRRIVRNLEKLKLQPHMMSTSTLFYQGETSLPTTTSNAKEGKVARDVYATRDILTSLWHAIITWWNLYNAVFVIIRICFHAHIHFSRGTSTVVWIADLVCDGCFAVDVYLRLFYFGAAEIGIENLLTRCEMDKQYFRSSTFKWDLLASLPLYTPFGSGSFIASMCRLPRLIRCVDLWEYLDEVIVKIQQHFASHNVSAYLSPVKLMIFLVLVAHYVGCIFFLISEHECEHVERCWMAHDHMLHQYHHSIVMLYAKSFYWAITTLLLVGSRESVPRDTGGTLWTGLTCLGCTFIIGHIVGEISELILELGKETKQYKSRIASFDGFAKEHELPEGLRKRVSFFFREQFEHTKGTDLGHTVHDLSAHLRLKFMLEIYGHSISLLPISRFLTSSQINNLALRLKSELFIPGDNILVEGTFGSRLCTLRRGVSSVFWTNSVTCVAILLEGAVFGEVAFFLPGQRRLATVRATTACEVLYVTKHDWQELWTSNGDHSERQVQRHAQHAILDWVQSRLRRYQRASLRAARKTKRFLLARRTTPSLHTAAAAAAGTAKARTKLSIVLLNHKEASDSAIPASPRHGMPRHLSTSSTDSRRASIASELQLLEKKTKYLQAKTEQCAKKFHPVIAALHAHRRSTSANLARSLRSSISAHSKGKSNSSGMFRSMIGDAVTPIARGSVSVPSDIRVLQFIVDTSPVNKYVRDSLSDEHLRGIENECWARSKLLAAAQFGISNLLEEVAPTETAFAHTPAGDGSGSPEQRLQVKINLARNNFHRARSFRYDEHATHKRNVQRTVTAATNASNRRSTLQTATKWKALAAAAAPKLGSLFSKENGGGPRSRRSSIAAPAVQPQYAQQSTPPVHSERTARLTRMMRCRSLPQFNQEFFEKLRREDGGLLTITTTQTGIDFEILQRCQRPEYSTQLRLFHRYRAWKDRSRATVTPQQQQQNSTLLAISRNHLNDATPRTPSPRETGIGSKNARPAAMGSRLQLSSQQALRVATAERRAKEFLKLMKQLGRVWDLVMLVVAVYHLVVTPFKVCFSRDLSRLHGGALRAWAGFEIFLDVLCVLDVGYKLRHASVTQQGVISNVAKLHQSGIRRALASEPALRADIVAMLPLELLLFATDVRVSLASTSSPEDATWWTSRWVLRMNRLLLAGRIEPLSEQLFQFLIYDRKVHVDEAFLYFLNGLASYLTMGHLLACMWFITSDLSFHHYGSSWLATSGMLTFIADGAAVVEETGRMLSEGISTFSLETVSLSRKYMRSLLFSMECISTLFYGDIISMNPLELIAEIAITLWSIYIYGALVGAQGEVLNARARREAAFEQTLGELQHYLVQNEVPKGIKRQVKAYYARLWSRRKGEAEFAAVEKVSRSLYEDVVLTTLRNFAVHVQAFRALDDQFLRALLTCLQYVVCSANEEVFVIGDMDRSMYFIAQGRVAVKMGSSESTRERGEFFGELALLYGISRLETCVALTVTELYRLDHEPYERLLLEYPEYRARNKLAWTTYCISSVRDRSVMEEALRCFRKFGVSAVHATAESDSSPSVLVNLEAIAANAGRIDAQLPHSYIFRSAMELLSRLNKVHPREARDLYMKSRDGARKQLKTVLGVVTARHEPEDDVVHSFHERSLSPTPRDDDHEEIYSDSVEQMEAAVAELSSPTTELAMQILE</sequence>
<proteinExistence type="predicted"/>
<dbReference type="CDD" id="cd00038">
    <property type="entry name" value="CAP_ED"/>
    <property type="match status" value="4"/>
</dbReference>
<evidence type="ECO:0000256" key="8">
    <source>
        <dbReference type="SAM" id="Phobius"/>
    </source>
</evidence>
<feature type="compositionally biased region" description="Low complexity" evidence="7">
    <location>
        <begin position="582"/>
        <end position="600"/>
    </location>
</feature>
<dbReference type="GO" id="GO:0016020">
    <property type="term" value="C:membrane"/>
    <property type="evidence" value="ECO:0007669"/>
    <property type="project" value="UniProtKB-SubCell"/>
</dbReference>
<comment type="subcellular location">
    <subcellularLocation>
        <location evidence="1">Membrane</location>
        <topology evidence="1">Multi-pass membrane protein</topology>
    </subcellularLocation>
</comment>
<feature type="transmembrane region" description="Helical" evidence="8">
    <location>
        <begin position="2128"/>
        <end position="2146"/>
    </location>
</feature>
<feature type="transmembrane region" description="Helical" evidence="8">
    <location>
        <begin position="62"/>
        <end position="82"/>
    </location>
</feature>
<feature type="domain" description="Cyclic nucleotide-binding" evidence="9">
    <location>
        <begin position="993"/>
        <end position="1093"/>
    </location>
</feature>
<name>A0A8T1WK65_9STRA</name>
<feature type="transmembrane region" description="Helical" evidence="8">
    <location>
        <begin position="1397"/>
        <end position="1416"/>
    </location>
</feature>
<evidence type="ECO:0000256" key="5">
    <source>
        <dbReference type="ARBA" id="ARBA00023065"/>
    </source>
</evidence>
<keyword evidence="3 8" id="KW-0812">Transmembrane</keyword>
<dbReference type="Proteomes" id="UP000694044">
    <property type="component" value="Unassembled WGS sequence"/>
</dbReference>
<evidence type="ECO:0000256" key="2">
    <source>
        <dbReference type="ARBA" id="ARBA00022448"/>
    </source>
</evidence>
<keyword evidence="4 8" id="KW-1133">Transmembrane helix</keyword>
<dbReference type="InterPro" id="IPR018488">
    <property type="entry name" value="cNMP-bd_CS"/>
</dbReference>
<dbReference type="PROSITE" id="PS50042">
    <property type="entry name" value="CNMP_BINDING_3"/>
    <property type="match status" value="4"/>
</dbReference>
<feature type="region of interest" description="Disordered" evidence="7">
    <location>
        <begin position="1"/>
        <end position="27"/>
    </location>
</feature>
<feature type="region of interest" description="Disordered" evidence="7">
    <location>
        <begin position="582"/>
        <end position="607"/>
    </location>
</feature>
<feature type="transmembrane region" description="Helical" evidence="8">
    <location>
        <begin position="720"/>
        <end position="738"/>
    </location>
</feature>
<dbReference type="GO" id="GO:0005221">
    <property type="term" value="F:intracellularly cyclic nucleotide-activated monoatomic cation channel activity"/>
    <property type="evidence" value="ECO:0007669"/>
    <property type="project" value="InterPro"/>
</dbReference>
<dbReference type="Pfam" id="PF00520">
    <property type="entry name" value="Ion_trans"/>
    <property type="match status" value="1"/>
</dbReference>
<comment type="caution">
    <text evidence="10">The sequence shown here is derived from an EMBL/GenBank/DDBJ whole genome shotgun (WGS) entry which is preliminary data.</text>
</comment>
<evidence type="ECO:0000256" key="7">
    <source>
        <dbReference type="SAM" id="MobiDB-lite"/>
    </source>
</evidence>
<feature type="region of interest" description="Disordered" evidence="7">
    <location>
        <begin position="1941"/>
        <end position="1976"/>
    </location>
</feature>
<feature type="transmembrane region" description="Helical" evidence="8">
    <location>
        <begin position="346"/>
        <end position="370"/>
    </location>
</feature>
<evidence type="ECO:0000313" key="11">
    <source>
        <dbReference type="Proteomes" id="UP000694044"/>
    </source>
</evidence>
<dbReference type="PANTHER" id="PTHR45638:SF11">
    <property type="entry name" value="CYCLIC NUCLEOTIDE-GATED CATION CHANNEL SUBUNIT A"/>
    <property type="match status" value="1"/>
</dbReference>
<dbReference type="Pfam" id="PF07885">
    <property type="entry name" value="Ion_trans_2"/>
    <property type="match status" value="1"/>
</dbReference>
<feature type="transmembrane region" description="Helical" evidence="8">
    <location>
        <begin position="2294"/>
        <end position="2318"/>
    </location>
</feature>
<accession>A0A8T1WK65</accession>
<evidence type="ECO:0000256" key="1">
    <source>
        <dbReference type="ARBA" id="ARBA00004141"/>
    </source>
</evidence>
<evidence type="ECO:0000256" key="6">
    <source>
        <dbReference type="ARBA" id="ARBA00023136"/>
    </source>
</evidence>
<dbReference type="InterPro" id="IPR005821">
    <property type="entry name" value="Ion_trans_dom"/>
</dbReference>
<organism evidence="10 11">
    <name type="scientific">Phytophthora pseudosyringae</name>
    <dbReference type="NCBI Taxonomy" id="221518"/>
    <lineage>
        <taxon>Eukaryota</taxon>
        <taxon>Sar</taxon>
        <taxon>Stramenopiles</taxon>
        <taxon>Oomycota</taxon>
        <taxon>Peronosporomycetes</taxon>
        <taxon>Peronosporales</taxon>
        <taxon>Peronosporaceae</taxon>
        <taxon>Phytophthora</taxon>
    </lineage>
</organism>
<feature type="region of interest" description="Disordered" evidence="7">
    <location>
        <begin position="2073"/>
        <end position="2093"/>
    </location>
</feature>
<evidence type="ECO:0000259" key="9">
    <source>
        <dbReference type="PROSITE" id="PS50042"/>
    </source>
</evidence>
<dbReference type="InterPro" id="IPR013099">
    <property type="entry name" value="K_chnl_dom"/>
</dbReference>
<gene>
    <name evidence="10" type="ORF">PHYPSEUDO_000741</name>
</gene>
<dbReference type="InterPro" id="IPR050866">
    <property type="entry name" value="CNG_cation_channel"/>
</dbReference>
<dbReference type="OrthoDB" id="2021138at2759"/>
<keyword evidence="2" id="KW-0813">Transport</keyword>